<dbReference type="PROSITE" id="PS50043">
    <property type="entry name" value="HTH_LUXR_2"/>
    <property type="match status" value="1"/>
</dbReference>
<dbReference type="InterPro" id="IPR000792">
    <property type="entry name" value="Tscrpt_reg_LuxR_C"/>
</dbReference>
<dbReference type="OrthoDB" id="3623000at2"/>
<dbReference type="CDD" id="cd06170">
    <property type="entry name" value="LuxR_C_like"/>
    <property type="match status" value="1"/>
</dbReference>
<name>A0A2Z6I6X3_9BURK</name>
<dbReference type="GO" id="GO:0003677">
    <property type="term" value="F:DNA binding"/>
    <property type="evidence" value="ECO:0007669"/>
    <property type="project" value="UniProtKB-KW"/>
</dbReference>
<evidence type="ECO:0000259" key="6">
    <source>
        <dbReference type="PROSITE" id="PS50110"/>
    </source>
</evidence>
<dbReference type="KEGG" id="sutt:SUTMEG_00140"/>
<keyword evidence="8" id="KW-1185">Reference proteome</keyword>
<evidence type="ECO:0000256" key="1">
    <source>
        <dbReference type="ARBA" id="ARBA00023015"/>
    </source>
</evidence>
<evidence type="ECO:0000313" key="7">
    <source>
        <dbReference type="EMBL" id="BBF22123.1"/>
    </source>
</evidence>
<dbReference type="Gene3D" id="3.40.50.2300">
    <property type="match status" value="1"/>
</dbReference>
<keyword evidence="1" id="KW-0805">Transcription regulation</keyword>
<evidence type="ECO:0000256" key="3">
    <source>
        <dbReference type="ARBA" id="ARBA00023163"/>
    </source>
</evidence>
<dbReference type="Pfam" id="PF00072">
    <property type="entry name" value="Response_reg"/>
    <property type="match status" value="1"/>
</dbReference>
<evidence type="ECO:0000259" key="5">
    <source>
        <dbReference type="PROSITE" id="PS50043"/>
    </source>
</evidence>
<dbReference type="PANTHER" id="PTHR43214">
    <property type="entry name" value="TWO-COMPONENT RESPONSE REGULATOR"/>
    <property type="match status" value="1"/>
</dbReference>
<reference evidence="7 8" key="1">
    <citation type="journal article" date="2018" name="Int. J. Syst. Evol. Microbiol.">
        <title>Mesosutterella multiformis gen. nov., sp. nov., a member of the family Sutterellaceae and Sutterella megalosphaeroides sp. nov., isolated from human faeces.</title>
        <authorList>
            <person name="Sakamoto M."/>
            <person name="Ikeyama N."/>
            <person name="Kunihiro T."/>
            <person name="Iino T."/>
            <person name="Yuki M."/>
            <person name="Ohkuma M."/>
        </authorList>
    </citation>
    <scope>NUCLEOTIDE SEQUENCE [LARGE SCALE GENOMIC DNA]</scope>
    <source>
        <strain evidence="7 8">6FBBBH3</strain>
    </source>
</reference>
<dbReference type="Pfam" id="PF00196">
    <property type="entry name" value="GerE"/>
    <property type="match status" value="1"/>
</dbReference>
<dbReference type="SUPFAM" id="SSF52172">
    <property type="entry name" value="CheY-like"/>
    <property type="match status" value="1"/>
</dbReference>
<dbReference type="InterPro" id="IPR001789">
    <property type="entry name" value="Sig_transdc_resp-reg_receiver"/>
</dbReference>
<evidence type="ECO:0000256" key="2">
    <source>
        <dbReference type="ARBA" id="ARBA00023125"/>
    </source>
</evidence>
<dbReference type="InterPro" id="IPR016032">
    <property type="entry name" value="Sig_transdc_resp-reg_C-effctor"/>
</dbReference>
<dbReference type="Proteomes" id="UP000271003">
    <property type="component" value="Chromosome"/>
</dbReference>
<dbReference type="InterPro" id="IPR039420">
    <property type="entry name" value="WalR-like"/>
</dbReference>
<evidence type="ECO:0000256" key="4">
    <source>
        <dbReference type="PROSITE-ProRule" id="PRU00169"/>
    </source>
</evidence>
<feature type="modified residue" description="4-aspartylphosphate" evidence="4">
    <location>
        <position position="71"/>
    </location>
</feature>
<organism evidence="7 8">
    <name type="scientific">Sutterella megalosphaeroides</name>
    <dbReference type="NCBI Taxonomy" id="2494234"/>
    <lineage>
        <taxon>Bacteria</taxon>
        <taxon>Pseudomonadati</taxon>
        <taxon>Pseudomonadota</taxon>
        <taxon>Betaproteobacteria</taxon>
        <taxon>Burkholderiales</taxon>
        <taxon>Sutterellaceae</taxon>
        <taxon>Sutterella</taxon>
    </lineage>
</organism>
<dbReference type="GO" id="GO:0006355">
    <property type="term" value="P:regulation of DNA-templated transcription"/>
    <property type="evidence" value="ECO:0007669"/>
    <property type="project" value="InterPro"/>
</dbReference>
<proteinExistence type="predicted"/>
<accession>A0A2Z6I6X3</accession>
<dbReference type="SMART" id="SM00421">
    <property type="entry name" value="HTH_LUXR"/>
    <property type="match status" value="1"/>
</dbReference>
<evidence type="ECO:0008006" key="9">
    <source>
        <dbReference type="Google" id="ProtNLM"/>
    </source>
</evidence>
<dbReference type="AlphaFoldDB" id="A0A2Z6I6X3"/>
<dbReference type="PRINTS" id="PR00038">
    <property type="entry name" value="HTHLUXR"/>
</dbReference>
<dbReference type="PANTHER" id="PTHR43214:SF41">
    <property type="entry name" value="NITRATE_NITRITE RESPONSE REGULATOR PROTEIN NARP"/>
    <property type="match status" value="1"/>
</dbReference>
<sequence>MQSVSTPKPAAPETPKVNVFVTQTTSEEVGRIVEQLQRMPGLCVAGTATTSEGLDRMIASSTVPMHLLITDVVLGDADVTPVIARAKKLWPDLDVLVYTSHAQDSIVIRAILAGAMGYLLKGDQEDFATSLRLLQGGGSPVSPTVARSVLRAVHNRTVRATPKKVGTPGETGDLSSRETEILTLLAKGMSFAEVGQILSISTHTVTAHVKKIYRKLQVHSRGEAVYEAQCLGLLSGRGPGARL</sequence>
<keyword evidence="3" id="KW-0804">Transcription</keyword>
<dbReference type="RefSeq" id="WP_120175795.1">
    <property type="nucleotide sequence ID" value="NZ_AP018786.1"/>
</dbReference>
<keyword evidence="2" id="KW-0238">DNA-binding</keyword>
<dbReference type="InterPro" id="IPR011006">
    <property type="entry name" value="CheY-like_superfamily"/>
</dbReference>
<protein>
    <recommendedName>
        <fullName evidence="9">DNA-binding response regulator</fullName>
    </recommendedName>
</protein>
<dbReference type="PROSITE" id="PS50110">
    <property type="entry name" value="RESPONSE_REGULATORY"/>
    <property type="match status" value="1"/>
</dbReference>
<dbReference type="EMBL" id="AP018786">
    <property type="protein sequence ID" value="BBF22123.1"/>
    <property type="molecule type" value="Genomic_DNA"/>
</dbReference>
<dbReference type="SMART" id="SM00448">
    <property type="entry name" value="REC"/>
    <property type="match status" value="1"/>
</dbReference>
<gene>
    <name evidence="7" type="ORF">SUTMEG_00140</name>
</gene>
<evidence type="ECO:0000313" key="8">
    <source>
        <dbReference type="Proteomes" id="UP000271003"/>
    </source>
</evidence>
<feature type="domain" description="HTH luxR-type" evidence="5">
    <location>
        <begin position="167"/>
        <end position="232"/>
    </location>
</feature>
<feature type="domain" description="Response regulatory" evidence="6">
    <location>
        <begin position="18"/>
        <end position="136"/>
    </location>
</feature>
<dbReference type="SUPFAM" id="SSF46894">
    <property type="entry name" value="C-terminal effector domain of the bipartite response regulators"/>
    <property type="match status" value="1"/>
</dbReference>
<keyword evidence="4" id="KW-0597">Phosphoprotein</keyword>
<dbReference type="GO" id="GO:0000160">
    <property type="term" value="P:phosphorelay signal transduction system"/>
    <property type="evidence" value="ECO:0007669"/>
    <property type="project" value="InterPro"/>
</dbReference>